<dbReference type="InterPro" id="IPR038765">
    <property type="entry name" value="Papain-like_cys_pep_sf"/>
</dbReference>
<gene>
    <name evidence="4" type="ORF">EVOR1521_LOCUS20660</name>
</gene>
<feature type="domain" description="Peptidase C1A papain C-terminal" evidence="3">
    <location>
        <begin position="3"/>
        <end position="117"/>
    </location>
</feature>
<accession>A0AA36J0R8</accession>
<comment type="similarity">
    <text evidence="1">Belongs to the peptidase C1 family.</text>
</comment>
<dbReference type="Gene3D" id="3.90.70.10">
    <property type="entry name" value="Cysteine proteinases"/>
    <property type="match status" value="1"/>
</dbReference>
<proteinExistence type="inferred from homology"/>
<evidence type="ECO:0000256" key="2">
    <source>
        <dbReference type="ARBA" id="ARBA00023145"/>
    </source>
</evidence>
<dbReference type="InterPro" id="IPR000668">
    <property type="entry name" value="Peptidase_C1A_C"/>
</dbReference>
<sequence length="122" mass="12643">MNELTSCVSNPRSCGGDGGCTGATAQLAFDYAAQKGGLSDIWMYPYLSGTKYSTEECKGTNGTVYLPKKASITGHVNVPKNDAAALMEAISKGPVAVSVDATDWWMYAGGVCAGPDISHAGR</sequence>
<dbReference type="GO" id="GO:0006508">
    <property type="term" value="P:proteolysis"/>
    <property type="evidence" value="ECO:0007669"/>
    <property type="project" value="InterPro"/>
</dbReference>
<evidence type="ECO:0000256" key="1">
    <source>
        <dbReference type="ARBA" id="ARBA00008455"/>
    </source>
</evidence>
<dbReference type="PANTHER" id="PTHR12411">
    <property type="entry name" value="CYSTEINE PROTEASE FAMILY C1-RELATED"/>
    <property type="match status" value="1"/>
</dbReference>
<dbReference type="Pfam" id="PF00112">
    <property type="entry name" value="Peptidase_C1"/>
    <property type="match status" value="1"/>
</dbReference>
<evidence type="ECO:0000313" key="5">
    <source>
        <dbReference type="Proteomes" id="UP001178507"/>
    </source>
</evidence>
<dbReference type="GO" id="GO:0008234">
    <property type="term" value="F:cysteine-type peptidase activity"/>
    <property type="evidence" value="ECO:0007669"/>
    <property type="project" value="InterPro"/>
</dbReference>
<dbReference type="SUPFAM" id="SSF54001">
    <property type="entry name" value="Cysteine proteinases"/>
    <property type="match status" value="1"/>
</dbReference>
<reference evidence="4" key="1">
    <citation type="submission" date="2023-08" db="EMBL/GenBank/DDBJ databases">
        <authorList>
            <person name="Chen Y."/>
            <person name="Shah S."/>
            <person name="Dougan E. K."/>
            <person name="Thang M."/>
            <person name="Chan C."/>
        </authorList>
    </citation>
    <scope>NUCLEOTIDE SEQUENCE</scope>
</reference>
<evidence type="ECO:0000259" key="3">
    <source>
        <dbReference type="Pfam" id="PF00112"/>
    </source>
</evidence>
<dbReference type="InterPro" id="IPR013128">
    <property type="entry name" value="Peptidase_C1A"/>
</dbReference>
<keyword evidence="2" id="KW-0865">Zymogen</keyword>
<dbReference type="Proteomes" id="UP001178507">
    <property type="component" value="Unassembled WGS sequence"/>
</dbReference>
<evidence type="ECO:0000313" key="4">
    <source>
        <dbReference type="EMBL" id="CAJ1396418.1"/>
    </source>
</evidence>
<protein>
    <recommendedName>
        <fullName evidence="3">Peptidase C1A papain C-terminal domain-containing protein</fullName>
    </recommendedName>
</protein>
<organism evidence="4 5">
    <name type="scientific">Effrenium voratum</name>
    <dbReference type="NCBI Taxonomy" id="2562239"/>
    <lineage>
        <taxon>Eukaryota</taxon>
        <taxon>Sar</taxon>
        <taxon>Alveolata</taxon>
        <taxon>Dinophyceae</taxon>
        <taxon>Suessiales</taxon>
        <taxon>Symbiodiniaceae</taxon>
        <taxon>Effrenium</taxon>
    </lineage>
</organism>
<dbReference type="AlphaFoldDB" id="A0AA36J0R8"/>
<comment type="caution">
    <text evidence="4">The sequence shown here is derived from an EMBL/GenBank/DDBJ whole genome shotgun (WGS) entry which is preliminary data.</text>
</comment>
<keyword evidence="5" id="KW-1185">Reference proteome</keyword>
<dbReference type="EMBL" id="CAUJNA010003230">
    <property type="protein sequence ID" value="CAJ1396418.1"/>
    <property type="molecule type" value="Genomic_DNA"/>
</dbReference>
<name>A0AA36J0R8_9DINO</name>